<dbReference type="GeneID" id="803654"/>
<dbReference type="Pfam" id="PF01541">
    <property type="entry name" value="GIY-YIG"/>
    <property type="match status" value="1"/>
</dbReference>
<dbReference type="RefSeq" id="NP_150350.1">
    <property type="nucleotide sequence ID" value="NC_003053.1"/>
</dbReference>
<feature type="chain" id="PRO_5004321229" evidence="1">
    <location>
        <begin position="19"/>
        <end position="511"/>
    </location>
</feature>
<evidence type="ECO:0000313" key="3">
    <source>
        <dbReference type="EMBL" id="AAK84280.1"/>
    </source>
</evidence>
<reference evidence="3" key="1">
    <citation type="submission" date="2001-07" db="EMBL/GenBank/DDBJ databases">
        <authorList>
            <person name="Lang F.B.F."/>
        </authorList>
    </citation>
    <scope>NUCLEOTIDE SEQUENCE</scope>
    <source>
        <strain evidence="3">136</strain>
    </source>
</reference>
<dbReference type="AlphaFoldDB" id="Q950M8"/>
<keyword evidence="1" id="KW-0732">Signal</keyword>
<dbReference type="SMART" id="SM00497">
    <property type="entry name" value="IENR1"/>
    <property type="match status" value="5"/>
</dbReference>
<sequence>MLFGLLCFLLCIFGGVNFNYLDIINNIINLDLIELRFNIDINSNIEVLNSIFLCKNFSSSTNKNNLLHPIPITGDDRITLPALEFKEKLKEYKNLPGCYIFTNCNNGYQLIGESKDLGIRLKDYFSEKEFRKRKTPFFKDLKDLGFKNFTLTIIVLDSKEDALNLEFFYLKNYICKYNTKRHKGAMPNISKSNLLYVYDRITGELINGKPFVSMQKAASALTLDRPNISAAVRDEEFYNNYFFSKVPLTEIPKDPLDLFKVYAYKDNKLINGKPFKNAVEAEKELDISAPSIRKAIKDNMYSKNMFFSNKPLNELPPNNYKYPWIKVYVYKDGIEIKGSPFRSSSKAAEVIDIHEDTIRNSLSKNSLSKGYFFSKIPIEDFSKLPPIFNQPVFIYIYKDGKEIEGSPLKTSTEACQLTKVSKAEYFRCLRYKRDSKGYYFSKTPITNFPKDISKNISNYYVYKDGIEIKGSPFKTQQLIADVIKVNIATVGNSLRFNRKTREGYLISKTLI</sequence>
<geneLocation type="mitochondrion" evidence="3"/>
<dbReference type="SMART" id="SM00465">
    <property type="entry name" value="GIYc"/>
    <property type="match status" value="1"/>
</dbReference>
<evidence type="ECO:0000256" key="1">
    <source>
        <dbReference type="SAM" id="SignalP"/>
    </source>
</evidence>
<organism evidence="3">
    <name type="scientific">Rhizophydium sp. 136</name>
    <dbReference type="NCBI Taxonomy" id="60187"/>
    <lineage>
        <taxon>Eukaryota</taxon>
        <taxon>Fungi</taxon>
        <taxon>Fungi incertae sedis</taxon>
        <taxon>Chytridiomycota</taxon>
        <taxon>Chytridiomycota incertae sedis</taxon>
        <taxon>Chytridiomycetes</taxon>
        <taxon>Rhizophydiales</taxon>
        <taxon>Rhizophydiaceae</taxon>
        <taxon>Rhizophydium</taxon>
    </lineage>
</organism>
<dbReference type="Pfam" id="PF07453">
    <property type="entry name" value="NUMOD1"/>
    <property type="match status" value="1"/>
</dbReference>
<dbReference type="InterPro" id="IPR010896">
    <property type="entry name" value="NUMOD1"/>
</dbReference>
<dbReference type="CDD" id="cd10445">
    <property type="entry name" value="GIY-YIG_bI1_like"/>
    <property type="match status" value="1"/>
</dbReference>
<dbReference type="EMBL" id="AF404306">
    <property type="protein sequence ID" value="AAK84280.1"/>
    <property type="molecule type" value="Genomic_DNA"/>
</dbReference>
<proteinExistence type="predicted"/>
<name>Q950M8_9FUNG</name>
<reference evidence="3" key="2">
    <citation type="journal article" date="2002" name="Mol. Biol. Evol.">
        <title>Hyaloraphidium curvatum: a linear mitochondrial genome, tRNA editing, and an evolutionary link to lower fungi.</title>
        <authorList>
            <person name="Forget L."/>
            <person name="Ustinova J."/>
            <person name="Wang Z."/>
            <person name="Huss V.A."/>
            <person name="Franz Lang B."/>
        </authorList>
    </citation>
    <scope>NUCLEOTIDE SEQUENCE</scope>
    <source>
        <strain evidence="3">136</strain>
    </source>
</reference>
<feature type="domain" description="GIY-YIG" evidence="2">
    <location>
        <begin position="94"/>
        <end position="179"/>
    </location>
</feature>
<dbReference type="PROSITE" id="PS50164">
    <property type="entry name" value="GIY_YIG"/>
    <property type="match status" value="1"/>
</dbReference>
<feature type="signal peptide" evidence="1">
    <location>
        <begin position="1"/>
        <end position="18"/>
    </location>
</feature>
<dbReference type="InterPro" id="IPR035901">
    <property type="entry name" value="GIY-YIG_endonuc_sf"/>
</dbReference>
<accession>Q950M8</accession>
<protein>
    <submittedName>
        <fullName evidence="3">Orf511</fullName>
    </submittedName>
</protein>
<gene>
    <name evidence="3" type="primary">orf511</name>
</gene>
<dbReference type="Gene3D" id="3.40.1440.10">
    <property type="entry name" value="GIY-YIG endonuclease"/>
    <property type="match status" value="1"/>
</dbReference>
<evidence type="ECO:0000259" key="2">
    <source>
        <dbReference type="PROSITE" id="PS50164"/>
    </source>
</evidence>
<dbReference type="InterPro" id="IPR000305">
    <property type="entry name" value="GIY-YIG_endonuc"/>
</dbReference>
<keyword evidence="3" id="KW-0496">Mitochondrion</keyword>
<dbReference type="SUPFAM" id="SSF82771">
    <property type="entry name" value="GIY-YIG endonuclease"/>
    <property type="match status" value="1"/>
</dbReference>
<dbReference type="InterPro" id="IPR003647">
    <property type="entry name" value="Intron_nuc_1_rpt"/>
</dbReference>